<gene>
    <name evidence="2" type="ORF">EJ02DRAFT_487349</name>
</gene>
<proteinExistence type="predicted"/>
<organism evidence="2 3">
    <name type="scientific">Clathrospora elynae</name>
    <dbReference type="NCBI Taxonomy" id="706981"/>
    <lineage>
        <taxon>Eukaryota</taxon>
        <taxon>Fungi</taxon>
        <taxon>Dikarya</taxon>
        <taxon>Ascomycota</taxon>
        <taxon>Pezizomycotina</taxon>
        <taxon>Dothideomycetes</taxon>
        <taxon>Pleosporomycetidae</taxon>
        <taxon>Pleosporales</taxon>
        <taxon>Diademaceae</taxon>
        <taxon>Clathrospora</taxon>
    </lineage>
</organism>
<protein>
    <submittedName>
        <fullName evidence="2">Uncharacterized protein</fullName>
    </submittedName>
</protein>
<sequence>MPTPPRPLLCETHLFKCPNTSLILSTHEAKWLCGYCTSRSLKHGFPRRPPCGQEGCEGPDCSVDVKTQQWFCMGHARGMSLLPVQCTQRVQKGGLSTDFCQEHDEWRCVMAGVYDVLTLNQVAIIPSPSPSPLPPPGYSHPQPSLHDSTPNARLSKFTEGCKIECTVCLESYTALLSLDLCADEICPKCLVKQGDESSEGSRLNDDRTEHDFTLCVRPLMLTIVAAARYDRCVRAVWKQGTVKFWGTVKI</sequence>
<feature type="region of interest" description="Disordered" evidence="1">
    <location>
        <begin position="128"/>
        <end position="150"/>
    </location>
</feature>
<name>A0A6A5STB1_9PLEO</name>
<reference evidence="2" key="1">
    <citation type="journal article" date="2020" name="Stud. Mycol.">
        <title>101 Dothideomycetes genomes: a test case for predicting lifestyles and emergence of pathogens.</title>
        <authorList>
            <person name="Haridas S."/>
            <person name="Albert R."/>
            <person name="Binder M."/>
            <person name="Bloem J."/>
            <person name="Labutti K."/>
            <person name="Salamov A."/>
            <person name="Andreopoulos B."/>
            <person name="Baker S."/>
            <person name="Barry K."/>
            <person name="Bills G."/>
            <person name="Bluhm B."/>
            <person name="Cannon C."/>
            <person name="Castanera R."/>
            <person name="Culley D."/>
            <person name="Daum C."/>
            <person name="Ezra D."/>
            <person name="Gonzalez J."/>
            <person name="Henrissat B."/>
            <person name="Kuo A."/>
            <person name="Liang C."/>
            <person name="Lipzen A."/>
            <person name="Lutzoni F."/>
            <person name="Magnuson J."/>
            <person name="Mondo S."/>
            <person name="Nolan M."/>
            <person name="Ohm R."/>
            <person name="Pangilinan J."/>
            <person name="Park H.-J."/>
            <person name="Ramirez L."/>
            <person name="Alfaro M."/>
            <person name="Sun H."/>
            <person name="Tritt A."/>
            <person name="Yoshinaga Y."/>
            <person name="Zwiers L.-H."/>
            <person name="Turgeon B."/>
            <person name="Goodwin S."/>
            <person name="Spatafora J."/>
            <person name="Crous P."/>
            <person name="Grigoriev I."/>
        </authorList>
    </citation>
    <scope>NUCLEOTIDE SEQUENCE</scope>
    <source>
        <strain evidence="2">CBS 161.51</strain>
    </source>
</reference>
<dbReference type="EMBL" id="ML976029">
    <property type="protein sequence ID" value="KAF1943070.1"/>
    <property type="molecule type" value="Genomic_DNA"/>
</dbReference>
<evidence type="ECO:0000313" key="3">
    <source>
        <dbReference type="Proteomes" id="UP000800038"/>
    </source>
</evidence>
<evidence type="ECO:0000256" key="1">
    <source>
        <dbReference type="SAM" id="MobiDB-lite"/>
    </source>
</evidence>
<keyword evidence="3" id="KW-1185">Reference proteome</keyword>
<feature type="compositionally biased region" description="Pro residues" evidence="1">
    <location>
        <begin position="128"/>
        <end position="138"/>
    </location>
</feature>
<evidence type="ECO:0000313" key="2">
    <source>
        <dbReference type="EMBL" id="KAF1943070.1"/>
    </source>
</evidence>
<accession>A0A6A5STB1</accession>
<dbReference type="Proteomes" id="UP000800038">
    <property type="component" value="Unassembled WGS sequence"/>
</dbReference>
<dbReference type="AlphaFoldDB" id="A0A6A5STB1"/>